<name>A0A0Q3URK6_AMAAE</name>
<reference evidence="2 3" key="1">
    <citation type="submission" date="2015-10" db="EMBL/GenBank/DDBJ databases">
        <authorList>
            <person name="Gilbert D.G."/>
        </authorList>
    </citation>
    <scope>NUCLEOTIDE SEQUENCE [LARGE SCALE GENOMIC DNA]</scope>
    <source>
        <strain evidence="2">FVVF132</strain>
    </source>
</reference>
<evidence type="ECO:0000256" key="1">
    <source>
        <dbReference type="SAM" id="MobiDB-lite"/>
    </source>
</evidence>
<protein>
    <submittedName>
        <fullName evidence="2">Uncharacterized protein</fullName>
    </submittedName>
</protein>
<proteinExistence type="predicted"/>
<feature type="compositionally biased region" description="Polar residues" evidence="1">
    <location>
        <begin position="17"/>
        <end position="26"/>
    </location>
</feature>
<evidence type="ECO:0000313" key="2">
    <source>
        <dbReference type="EMBL" id="KQK77874.1"/>
    </source>
</evidence>
<organism evidence="2 3">
    <name type="scientific">Amazona aestiva</name>
    <name type="common">Blue-fronted Amazon parrot</name>
    <dbReference type="NCBI Taxonomy" id="12930"/>
    <lineage>
        <taxon>Eukaryota</taxon>
        <taxon>Metazoa</taxon>
        <taxon>Chordata</taxon>
        <taxon>Craniata</taxon>
        <taxon>Vertebrata</taxon>
        <taxon>Euteleostomi</taxon>
        <taxon>Archelosauria</taxon>
        <taxon>Archosauria</taxon>
        <taxon>Dinosauria</taxon>
        <taxon>Saurischia</taxon>
        <taxon>Theropoda</taxon>
        <taxon>Coelurosauria</taxon>
        <taxon>Aves</taxon>
        <taxon>Neognathae</taxon>
        <taxon>Neoaves</taxon>
        <taxon>Telluraves</taxon>
        <taxon>Australaves</taxon>
        <taxon>Psittaciformes</taxon>
        <taxon>Psittacidae</taxon>
        <taxon>Amazona</taxon>
    </lineage>
</organism>
<dbReference type="OrthoDB" id="9396090at2759"/>
<evidence type="ECO:0000313" key="3">
    <source>
        <dbReference type="Proteomes" id="UP000051836"/>
    </source>
</evidence>
<dbReference type="EMBL" id="LMAW01002707">
    <property type="protein sequence ID" value="KQK77874.1"/>
    <property type="molecule type" value="Genomic_DNA"/>
</dbReference>
<gene>
    <name evidence="2" type="ORF">AAES_120905</name>
</gene>
<accession>A0A0Q3URK6</accession>
<sequence>MELALGDETQGLMPDSLQESNISNFAEDTPSFIPKDELETIPVEEIQDLKPEDLQASAPAEAMQDIKPETGKVQQRDTIG</sequence>
<keyword evidence="3" id="KW-1185">Reference proteome</keyword>
<feature type="region of interest" description="Disordered" evidence="1">
    <location>
        <begin position="1"/>
        <end position="30"/>
    </location>
</feature>
<dbReference type="AlphaFoldDB" id="A0A0Q3URK6"/>
<feature type="region of interest" description="Disordered" evidence="1">
    <location>
        <begin position="50"/>
        <end position="80"/>
    </location>
</feature>
<dbReference type="Proteomes" id="UP000051836">
    <property type="component" value="Unassembled WGS sequence"/>
</dbReference>
<comment type="caution">
    <text evidence="2">The sequence shown here is derived from an EMBL/GenBank/DDBJ whole genome shotgun (WGS) entry which is preliminary data.</text>
</comment>